<dbReference type="AlphaFoldDB" id="A0A7S4QLD5"/>
<evidence type="ECO:0000256" key="1">
    <source>
        <dbReference type="SAM" id="MobiDB-lite"/>
    </source>
</evidence>
<dbReference type="Pfam" id="PF00300">
    <property type="entry name" value="His_Phos_1"/>
    <property type="match status" value="1"/>
</dbReference>
<protein>
    <submittedName>
        <fullName evidence="2">Uncharacterized protein</fullName>
    </submittedName>
</protein>
<dbReference type="GO" id="GO:0005737">
    <property type="term" value="C:cytoplasm"/>
    <property type="evidence" value="ECO:0007669"/>
    <property type="project" value="TreeGrafter"/>
</dbReference>
<dbReference type="SMART" id="SM00855">
    <property type="entry name" value="PGAM"/>
    <property type="match status" value="1"/>
</dbReference>
<name>A0A7S4QLD5_9DINO</name>
<dbReference type="PANTHER" id="PTHR48100">
    <property type="entry name" value="BROAD-SPECIFICITY PHOSPHATASE YOR283W-RELATED"/>
    <property type="match status" value="1"/>
</dbReference>
<dbReference type="InterPro" id="IPR013078">
    <property type="entry name" value="His_Pase_superF_clade-1"/>
</dbReference>
<dbReference type="PANTHER" id="PTHR48100:SF54">
    <property type="entry name" value="PHOSPHATASE SPAC5H10.03-RELATED"/>
    <property type="match status" value="1"/>
</dbReference>
<proteinExistence type="predicted"/>
<evidence type="ECO:0000313" key="2">
    <source>
        <dbReference type="EMBL" id="CAE4587132.1"/>
    </source>
</evidence>
<gene>
    <name evidence="2" type="ORF">AMON00008_LOCUS22278</name>
</gene>
<reference evidence="2" key="1">
    <citation type="submission" date="2021-01" db="EMBL/GenBank/DDBJ databases">
        <authorList>
            <person name="Corre E."/>
            <person name="Pelletier E."/>
            <person name="Niang G."/>
            <person name="Scheremetjew M."/>
            <person name="Finn R."/>
            <person name="Kale V."/>
            <person name="Holt S."/>
            <person name="Cochrane G."/>
            <person name="Meng A."/>
            <person name="Brown T."/>
            <person name="Cohen L."/>
        </authorList>
    </citation>
    <scope>NUCLEOTIDE SEQUENCE</scope>
    <source>
        <strain evidence="2">CCMP3105</strain>
    </source>
</reference>
<dbReference type="InterPro" id="IPR029033">
    <property type="entry name" value="His_PPase_superfam"/>
</dbReference>
<sequence length="320" mass="35475">MLPPKARRALDPCQRPSKRVWCVRHGQAEHNVLMDQGRSQEGRNLPDPHLSSDGIRQARSIVEESPIFRSALCSRPNECAELVVSSPCWRALQTAREACNAARALGVKVPRILAHPDLQECGEYPCDTGQPLSVLQPEFPEVDFSLLAPCANDWFIKPGVKSGGIPLLLKRCENFTDWLASRPEARVVVVAHSTLFAFMLEVDFANCEVIEMRLSTQDLRVPGPPAAPPFPVGHLWAPRAAAPEAVEGPEPWRRRWRIEQAADRVVPFYSSKGTRITMHGSPPLSGTLKTCYEVRGERSAKATAQRAGMEFPLWMSMGVA</sequence>
<dbReference type="Gene3D" id="3.40.50.1240">
    <property type="entry name" value="Phosphoglycerate mutase-like"/>
    <property type="match status" value="1"/>
</dbReference>
<dbReference type="InterPro" id="IPR050275">
    <property type="entry name" value="PGM_Phosphatase"/>
</dbReference>
<dbReference type="EMBL" id="HBNR01032477">
    <property type="protein sequence ID" value="CAE4587132.1"/>
    <property type="molecule type" value="Transcribed_RNA"/>
</dbReference>
<dbReference type="SUPFAM" id="SSF53254">
    <property type="entry name" value="Phosphoglycerate mutase-like"/>
    <property type="match status" value="1"/>
</dbReference>
<feature type="region of interest" description="Disordered" evidence="1">
    <location>
        <begin position="34"/>
        <end position="53"/>
    </location>
</feature>
<dbReference type="GO" id="GO:0016791">
    <property type="term" value="F:phosphatase activity"/>
    <property type="evidence" value="ECO:0007669"/>
    <property type="project" value="TreeGrafter"/>
</dbReference>
<organism evidence="2">
    <name type="scientific">Alexandrium monilatum</name>
    <dbReference type="NCBI Taxonomy" id="311494"/>
    <lineage>
        <taxon>Eukaryota</taxon>
        <taxon>Sar</taxon>
        <taxon>Alveolata</taxon>
        <taxon>Dinophyceae</taxon>
        <taxon>Gonyaulacales</taxon>
        <taxon>Pyrocystaceae</taxon>
        <taxon>Alexandrium</taxon>
    </lineage>
</organism>
<accession>A0A7S4QLD5</accession>